<proteinExistence type="predicted"/>
<reference evidence="2 3" key="1">
    <citation type="submission" date="2016-09" db="EMBL/GenBank/DDBJ databases">
        <authorList>
            <person name="Capua I."/>
            <person name="De Benedictis P."/>
            <person name="Joannis T."/>
            <person name="Lombin L.H."/>
            <person name="Cattoli G."/>
        </authorList>
    </citation>
    <scope>NUCLEOTIDE SEQUENCE [LARGE SCALE GENOMIC DNA]</scope>
    <source>
        <strain evidence="2 3">IMI 309357</strain>
    </source>
</reference>
<evidence type="ECO:0000313" key="3">
    <source>
        <dbReference type="Proteomes" id="UP000176998"/>
    </source>
</evidence>
<keyword evidence="3" id="KW-1185">Reference proteome</keyword>
<feature type="region of interest" description="Disordered" evidence="1">
    <location>
        <begin position="67"/>
        <end position="115"/>
    </location>
</feature>
<feature type="compositionally biased region" description="Basic and acidic residues" evidence="1">
    <location>
        <begin position="80"/>
        <end position="111"/>
    </location>
</feature>
<dbReference type="Proteomes" id="UP000176998">
    <property type="component" value="Unassembled WGS sequence"/>
</dbReference>
<comment type="caution">
    <text evidence="2">The sequence shown here is derived from an EMBL/GenBank/DDBJ whole genome shotgun (WGS) entry which is preliminary data.</text>
</comment>
<protein>
    <submittedName>
        <fullName evidence="2">Uncharacterized protein</fullName>
    </submittedName>
</protein>
<accession>A0A1G4AYP7</accession>
<sequence length="157" mass="17316">MLNSWKAVRPWDSWVRSALGMGARSRLWSGTRCEWPAKSDGIGRRGRRGQRLVVSVGASVGLRAAIDGNQRRGGSGKNVRSYDCRQKAMDRRGGRRGVSREAGRKDPEGKQARGSKSYDAGLVLRRLIFPQGCDLTCWGVQVEGGKKRGAGVKWFPE</sequence>
<gene>
    <name evidence="2" type="ORF">CORC01_10449</name>
</gene>
<dbReference type="EMBL" id="MJBS01000103">
    <property type="protein sequence ID" value="OHE94289.1"/>
    <property type="molecule type" value="Genomic_DNA"/>
</dbReference>
<organism evidence="2 3">
    <name type="scientific">Colletotrichum orchidophilum</name>
    <dbReference type="NCBI Taxonomy" id="1209926"/>
    <lineage>
        <taxon>Eukaryota</taxon>
        <taxon>Fungi</taxon>
        <taxon>Dikarya</taxon>
        <taxon>Ascomycota</taxon>
        <taxon>Pezizomycotina</taxon>
        <taxon>Sordariomycetes</taxon>
        <taxon>Hypocreomycetidae</taxon>
        <taxon>Glomerellales</taxon>
        <taxon>Glomerellaceae</taxon>
        <taxon>Colletotrichum</taxon>
    </lineage>
</organism>
<name>A0A1G4AYP7_9PEZI</name>
<dbReference type="RefSeq" id="XP_022471452.1">
    <property type="nucleotide sequence ID" value="XM_022622077.1"/>
</dbReference>
<evidence type="ECO:0000313" key="2">
    <source>
        <dbReference type="EMBL" id="OHE94289.1"/>
    </source>
</evidence>
<dbReference type="AlphaFoldDB" id="A0A1G4AYP7"/>
<evidence type="ECO:0000256" key="1">
    <source>
        <dbReference type="SAM" id="MobiDB-lite"/>
    </source>
</evidence>
<dbReference type="GeneID" id="34563587"/>